<reference evidence="2" key="1">
    <citation type="submission" date="2021-03" db="EMBL/GenBank/DDBJ databases">
        <authorList>
            <person name="Tagirdzhanova G."/>
        </authorList>
    </citation>
    <scope>NUCLEOTIDE SEQUENCE</scope>
</reference>
<dbReference type="EMBL" id="CAJPDS010000023">
    <property type="protein sequence ID" value="CAF9918951.1"/>
    <property type="molecule type" value="Genomic_DNA"/>
</dbReference>
<feature type="region of interest" description="Disordered" evidence="1">
    <location>
        <begin position="510"/>
        <end position="590"/>
    </location>
</feature>
<dbReference type="OrthoDB" id="10647270at2759"/>
<name>A0A8H3FDP5_9LECA</name>
<feature type="region of interest" description="Disordered" evidence="1">
    <location>
        <begin position="59"/>
        <end position="78"/>
    </location>
</feature>
<dbReference type="Proteomes" id="UP000664521">
    <property type="component" value="Unassembled WGS sequence"/>
</dbReference>
<sequence>MDLVDTPYYLFHSMVELLVLADILDLDGETVSPEIERIFGALSPEQRRSVPKEFRHLLIHSKSDSDDPDGDSDEADDDLSEFEGTAIYPDIGSAVQMKFDPLADGDLDNTTVPPGNTSPNLHSYTNAEDSTQDFLGSVGNKDLVTYESLSSQKTTVKKTDRTARKPTMLELGAQSKSSSKKYVPSPLSQAPMMADAGKNDLVNPKTPIKSTLLRRNIVNGGEMQIRQPSEGLLDLDANSRSENRGSVKLQPEIAKIEELNTLLDSFEGNAISYTVPFRDQIPPSAQSYGKTASKVVKEFFGKGKHEEKSVGDDSLPSCGEVPGEPNQPSDASRQSRKRRASSTSSRDSKRSRSSSNSVKVSGRRLPLLFTLATSGSGVEHRHVVIPLPISWPRFLHMAVEAFGRESCGQETPTEVSEQARYVMKWNKPVTRAHGDSFPTETELCRENINAVLQWMLYSGSYDFCEIHDTQTAESTLKDGASCVMSENKPREEGFDGSMVVATTTLLGSKDSHETACNVPNSARECEDQSQKDTEPVDNPARAAADIRSAELTHKPEQNAEDNAVAEGRESVGIKGNSMTETGVNVDRKGG</sequence>
<evidence type="ECO:0000256" key="1">
    <source>
        <dbReference type="SAM" id="MobiDB-lite"/>
    </source>
</evidence>
<keyword evidence="3" id="KW-1185">Reference proteome</keyword>
<feature type="compositionally biased region" description="Basic and acidic residues" evidence="1">
    <location>
        <begin position="547"/>
        <end position="557"/>
    </location>
</feature>
<feature type="compositionally biased region" description="Basic and acidic residues" evidence="1">
    <location>
        <begin position="523"/>
        <end position="534"/>
    </location>
</feature>
<feature type="region of interest" description="Disordered" evidence="1">
    <location>
        <begin position="305"/>
        <end position="359"/>
    </location>
</feature>
<dbReference type="AlphaFoldDB" id="A0A8H3FDP5"/>
<evidence type="ECO:0000313" key="2">
    <source>
        <dbReference type="EMBL" id="CAF9918951.1"/>
    </source>
</evidence>
<comment type="caution">
    <text evidence="2">The sequence shown here is derived from an EMBL/GenBank/DDBJ whole genome shotgun (WGS) entry which is preliminary data.</text>
</comment>
<feature type="compositionally biased region" description="Polar residues" evidence="1">
    <location>
        <begin position="108"/>
        <end position="127"/>
    </location>
</feature>
<accession>A0A8H3FDP5</accession>
<organism evidence="2 3">
    <name type="scientific">Heterodermia speciosa</name>
    <dbReference type="NCBI Taxonomy" id="116794"/>
    <lineage>
        <taxon>Eukaryota</taxon>
        <taxon>Fungi</taxon>
        <taxon>Dikarya</taxon>
        <taxon>Ascomycota</taxon>
        <taxon>Pezizomycotina</taxon>
        <taxon>Lecanoromycetes</taxon>
        <taxon>OSLEUM clade</taxon>
        <taxon>Lecanoromycetidae</taxon>
        <taxon>Caliciales</taxon>
        <taxon>Physciaceae</taxon>
        <taxon>Heterodermia</taxon>
    </lineage>
</organism>
<evidence type="ECO:0000313" key="3">
    <source>
        <dbReference type="Proteomes" id="UP000664521"/>
    </source>
</evidence>
<gene>
    <name evidence="2" type="ORF">HETSPECPRED_003892</name>
</gene>
<proteinExistence type="predicted"/>
<feature type="compositionally biased region" description="Acidic residues" evidence="1">
    <location>
        <begin position="66"/>
        <end position="78"/>
    </location>
</feature>
<protein>
    <submittedName>
        <fullName evidence="2">Uncharacterized protein</fullName>
    </submittedName>
</protein>
<feature type="region of interest" description="Disordered" evidence="1">
    <location>
        <begin position="106"/>
        <end position="127"/>
    </location>
</feature>